<sequence length="553" mass="60641">MCWFSVGISCSSSHSWLVLYPQTSISDLLMSLIFFQSSAMMILSSFDSCSYFNCLVCLSMADMFKNQLQELAQRSCFNLPSYACIREGPDHAPRFKASVNFNGEIFDSPGYCTTLRQAEHAAAEVALNVLSTRGPSRSLTARVLDETGIYKNLLQETAHRAGLNLPVYTTVRSGPGHVPTFTCTVELAGMNFTGESAKTKKQAEKNAAIAAWSALKRMPNLDSLTNKETDSREEQDQAIVARVLSNFRPKDDNKNARRRDQNQARRRMVRGHREYGSSASSSSSYSNHLQYHHQQWRLLDLLMDSASDGSKQKQNSFVSLLPPPPPRTTSKILPPNSHKEDHHLPSAYTSSSSRPINIIPVHVRGKNKEIQSPLEEHLRDEEEWLGVGGAIINKKSIEKEEGLTPSIANSTSVYGSSSSSSSIYNKQPFSRPSSSKLDSTMFDSTTTHVNSRLFGSLNPSPLTSNPFKSHIPTHMTRSMYTGGFNPQRIAPAVQIRSVIPVCAAPPPPPSSSSSMKELASQPSKSSSASSSSPSTTSGAEVSSASSMFNKLQL</sequence>
<feature type="compositionally biased region" description="Basic and acidic residues" evidence="4">
    <location>
        <begin position="248"/>
        <end position="263"/>
    </location>
</feature>
<keyword evidence="7" id="KW-1185">Reference proteome</keyword>
<feature type="region of interest" description="Disordered" evidence="4">
    <location>
        <begin position="243"/>
        <end position="286"/>
    </location>
</feature>
<dbReference type="SMART" id="SM00358">
    <property type="entry name" value="DSRM"/>
    <property type="match status" value="2"/>
</dbReference>
<reference evidence="6" key="1">
    <citation type="journal article" date="2023" name="Plant J.">
        <title>Genome sequences and population genomics provide insights into the demographic history, inbreeding, and mutation load of two 'living fossil' tree species of Dipteronia.</title>
        <authorList>
            <person name="Feng Y."/>
            <person name="Comes H.P."/>
            <person name="Chen J."/>
            <person name="Zhu S."/>
            <person name="Lu R."/>
            <person name="Zhang X."/>
            <person name="Li P."/>
            <person name="Qiu J."/>
            <person name="Olsen K.M."/>
            <person name="Qiu Y."/>
        </authorList>
    </citation>
    <scope>NUCLEOTIDE SEQUENCE</scope>
    <source>
        <strain evidence="6">NBL</strain>
    </source>
</reference>
<evidence type="ECO:0000256" key="1">
    <source>
        <dbReference type="ARBA" id="ARBA00022737"/>
    </source>
</evidence>
<dbReference type="PROSITE" id="PS50137">
    <property type="entry name" value="DS_RBD"/>
    <property type="match status" value="2"/>
</dbReference>
<feature type="compositionally biased region" description="Low complexity" evidence="4">
    <location>
        <begin position="520"/>
        <end position="543"/>
    </location>
</feature>
<dbReference type="PANTHER" id="PTHR46031:SF29">
    <property type="entry name" value="DRBM DOMAIN-CONTAINING PROTEIN"/>
    <property type="match status" value="1"/>
</dbReference>
<feature type="domain" description="DRBM" evidence="5">
    <location>
        <begin position="63"/>
        <end position="132"/>
    </location>
</feature>
<keyword evidence="1" id="KW-0677">Repeat</keyword>
<dbReference type="PANTHER" id="PTHR46031">
    <property type="match status" value="1"/>
</dbReference>
<name>A0AAE0DRX8_9ROSI</name>
<evidence type="ECO:0000313" key="7">
    <source>
        <dbReference type="Proteomes" id="UP001281410"/>
    </source>
</evidence>
<organism evidence="6 7">
    <name type="scientific">Dipteronia sinensis</name>
    <dbReference type="NCBI Taxonomy" id="43782"/>
    <lineage>
        <taxon>Eukaryota</taxon>
        <taxon>Viridiplantae</taxon>
        <taxon>Streptophyta</taxon>
        <taxon>Embryophyta</taxon>
        <taxon>Tracheophyta</taxon>
        <taxon>Spermatophyta</taxon>
        <taxon>Magnoliopsida</taxon>
        <taxon>eudicotyledons</taxon>
        <taxon>Gunneridae</taxon>
        <taxon>Pentapetalae</taxon>
        <taxon>rosids</taxon>
        <taxon>malvids</taxon>
        <taxon>Sapindales</taxon>
        <taxon>Sapindaceae</taxon>
        <taxon>Hippocastanoideae</taxon>
        <taxon>Acereae</taxon>
        <taxon>Dipteronia</taxon>
    </lineage>
</organism>
<feature type="compositionally biased region" description="Polar residues" evidence="4">
    <location>
        <begin position="544"/>
        <end position="553"/>
    </location>
</feature>
<feature type="region of interest" description="Disordered" evidence="4">
    <location>
        <begin position="504"/>
        <end position="553"/>
    </location>
</feature>
<dbReference type="Pfam" id="PF00035">
    <property type="entry name" value="dsrm"/>
    <property type="match status" value="2"/>
</dbReference>
<keyword evidence="2 3" id="KW-0694">RNA-binding</keyword>
<comment type="caution">
    <text evidence="6">The sequence shown here is derived from an EMBL/GenBank/DDBJ whole genome shotgun (WGS) entry which is preliminary data.</text>
</comment>
<evidence type="ECO:0000256" key="2">
    <source>
        <dbReference type="ARBA" id="ARBA00022884"/>
    </source>
</evidence>
<protein>
    <recommendedName>
        <fullName evidence="5">DRBM domain-containing protein</fullName>
    </recommendedName>
</protein>
<evidence type="ECO:0000256" key="3">
    <source>
        <dbReference type="PROSITE-ProRule" id="PRU00266"/>
    </source>
</evidence>
<dbReference type="CDD" id="cd19908">
    <property type="entry name" value="DSRM_AtDRB-like_rpt2"/>
    <property type="match status" value="1"/>
</dbReference>
<dbReference type="InterPro" id="IPR014720">
    <property type="entry name" value="dsRBD_dom"/>
</dbReference>
<accession>A0AAE0DRX8</accession>
<feature type="domain" description="DRBM" evidence="5">
    <location>
        <begin position="149"/>
        <end position="217"/>
    </location>
</feature>
<feature type="compositionally biased region" description="Polar residues" evidence="4">
    <location>
        <begin position="423"/>
        <end position="440"/>
    </location>
</feature>
<evidence type="ECO:0000259" key="5">
    <source>
        <dbReference type="PROSITE" id="PS50137"/>
    </source>
</evidence>
<dbReference type="Gene3D" id="3.30.160.20">
    <property type="match status" value="2"/>
</dbReference>
<feature type="compositionally biased region" description="Polar residues" evidence="4">
    <location>
        <begin position="308"/>
        <end position="318"/>
    </location>
</feature>
<dbReference type="InterPro" id="IPR044450">
    <property type="entry name" value="AtDRB-like_DSRM_1"/>
</dbReference>
<dbReference type="InterPro" id="IPR044451">
    <property type="entry name" value="AtDRB-like_DSRM_2"/>
</dbReference>
<dbReference type="FunFam" id="3.30.160.20:FF:000036">
    <property type="entry name" value="Double-stranded RNA-binding protein 2"/>
    <property type="match status" value="2"/>
</dbReference>
<gene>
    <name evidence="6" type="ORF">Dsin_031144</name>
</gene>
<evidence type="ECO:0000256" key="4">
    <source>
        <dbReference type="SAM" id="MobiDB-lite"/>
    </source>
</evidence>
<evidence type="ECO:0000313" key="6">
    <source>
        <dbReference type="EMBL" id="KAK3183858.1"/>
    </source>
</evidence>
<dbReference type="Proteomes" id="UP001281410">
    <property type="component" value="Unassembled WGS sequence"/>
</dbReference>
<feature type="region of interest" description="Disordered" evidence="4">
    <location>
        <begin position="308"/>
        <end position="353"/>
    </location>
</feature>
<feature type="region of interest" description="Disordered" evidence="4">
    <location>
        <begin position="407"/>
        <end position="440"/>
    </location>
</feature>
<dbReference type="SUPFAM" id="SSF54768">
    <property type="entry name" value="dsRNA-binding domain-like"/>
    <property type="match status" value="2"/>
</dbReference>
<dbReference type="CDD" id="cd19907">
    <property type="entry name" value="DSRM_AtDRB-like_rpt1"/>
    <property type="match status" value="1"/>
</dbReference>
<proteinExistence type="predicted"/>
<feature type="compositionally biased region" description="Low complexity" evidence="4">
    <location>
        <begin position="277"/>
        <end position="286"/>
    </location>
</feature>
<dbReference type="GO" id="GO:0003725">
    <property type="term" value="F:double-stranded RNA binding"/>
    <property type="evidence" value="ECO:0007669"/>
    <property type="project" value="InterPro"/>
</dbReference>
<dbReference type="EMBL" id="JANJYJ010000010">
    <property type="protein sequence ID" value="KAK3183858.1"/>
    <property type="molecule type" value="Genomic_DNA"/>
</dbReference>
<dbReference type="AlphaFoldDB" id="A0AAE0DRX8"/>